<organism evidence="1 2">
    <name type="scientific">Tenacibaculum maritimum NCIMB 2154</name>
    <dbReference type="NCBI Taxonomy" id="1349785"/>
    <lineage>
        <taxon>Bacteria</taxon>
        <taxon>Pseudomonadati</taxon>
        <taxon>Bacteroidota</taxon>
        <taxon>Flavobacteriia</taxon>
        <taxon>Flavobacteriales</taxon>
        <taxon>Flavobacteriaceae</taxon>
        <taxon>Tenacibaculum</taxon>
    </lineage>
</organism>
<sequence length="87" mass="10420">MSNLKKEKAVLMEAHMVKTIYEFTKYGKTKDIKKTMHEMLYDTFASQKKNGNMELSYTLNMLYNFKILCNLLDQIQEYEDTIYPPMF</sequence>
<accession>A0A2H1E8B0</accession>
<dbReference type="Proteomes" id="UP000231564">
    <property type="component" value="Chromosome MARIT"/>
</dbReference>
<evidence type="ECO:0000313" key="1">
    <source>
        <dbReference type="EMBL" id="SFZ81520.1"/>
    </source>
</evidence>
<reference evidence="1 2" key="1">
    <citation type="submission" date="2016-11" db="EMBL/GenBank/DDBJ databases">
        <authorList>
            <person name="Jaros S."/>
            <person name="Januszkiewicz K."/>
            <person name="Wedrychowicz H."/>
        </authorList>
    </citation>
    <scope>NUCLEOTIDE SEQUENCE [LARGE SCALE GENOMIC DNA]</scope>
    <source>
        <strain evidence="1">NCIMB 2154T</strain>
    </source>
</reference>
<dbReference type="AlphaFoldDB" id="A0A2H1E8B0"/>
<dbReference type="KEGG" id="tmar:MARIT_1152"/>
<proteinExistence type="predicted"/>
<dbReference type="GeneID" id="47722705"/>
<evidence type="ECO:0000313" key="2">
    <source>
        <dbReference type="Proteomes" id="UP000231564"/>
    </source>
</evidence>
<gene>
    <name evidence="1" type="ORF">MARIT_1152</name>
</gene>
<dbReference type="RefSeq" id="WP_024742382.1">
    <property type="nucleotide sequence ID" value="NZ_BAUG01000065.1"/>
</dbReference>
<name>A0A2H1E8B0_9FLAO</name>
<keyword evidence="2" id="KW-1185">Reference proteome</keyword>
<protein>
    <submittedName>
        <fullName evidence="1">Uncharacterized protein</fullName>
    </submittedName>
</protein>
<dbReference type="EMBL" id="LT634361">
    <property type="protein sequence ID" value="SFZ81520.1"/>
    <property type="molecule type" value="Genomic_DNA"/>
</dbReference>